<dbReference type="GO" id="GO:0020037">
    <property type="term" value="F:heme binding"/>
    <property type="evidence" value="ECO:0007669"/>
    <property type="project" value="InterPro"/>
</dbReference>
<dbReference type="InterPro" id="IPR036396">
    <property type="entry name" value="Cyt_P450_sf"/>
</dbReference>
<evidence type="ECO:0000256" key="4">
    <source>
        <dbReference type="ARBA" id="ARBA00022617"/>
    </source>
</evidence>
<evidence type="ECO:0000256" key="10">
    <source>
        <dbReference type="ARBA" id="ARBA00023033"/>
    </source>
</evidence>
<keyword evidence="11" id="KW-0472">Membrane</keyword>
<dbReference type="PANTHER" id="PTHR46206:SF5">
    <property type="entry name" value="P450, PUTATIVE (EUROFUNG)-RELATED"/>
    <property type="match status" value="1"/>
</dbReference>
<protein>
    <recommendedName>
        <fullName evidence="15">Cytochrome P450</fullName>
    </recommendedName>
</protein>
<proteinExistence type="inferred from homology"/>
<comment type="subcellular location">
    <subcellularLocation>
        <location evidence="2">Membrane</location>
    </subcellularLocation>
</comment>
<keyword evidence="5" id="KW-0812">Transmembrane</keyword>
<dbReference type="Pfam" id="PF00067">
    <property type="entry name" value="p450"/>
    <property type="match status" value="1"/>
</dbReference>
<evidence type="ECO:0000256" key="11">
    <source>
        <dbReference type="ARBA" id="ARBA00023136"/>
    </source>
</evidence>
<dbReference type="EMBL" id="JANIEX010002158">
    <property type="protein sequence ID" value="KAJ3551745.1"/>
    <property type="molecule type" value="Genomic_DNA"/>
</dbReference>
<evidence type="ECO:0000256" key="5">
    <source>
        <dbReference type="ARBA" id="ARBA00022692"/>
    </source>
</evidence>
<dbReference type="Proteomes" id="UP001213000">
    <property type="component" value="Unassembled WGS sequence"/>
</dbReference>
<evidence type="ECO:0000313" key="13">
    <source>
        <dbReference type="EMBL" id="KAJ3551745.1"/>
    </source>
</evidence>
<evidence type="ECO:0000256" key="1">
    <source>
        <dbReference type="ARBA" id="ARBA00001971"/>
    </source>
</evidence>
<dbReference type="AlphaFoldDB" id="A0AAD5VEP6"/>
<evidence type="ECO:0000256" key="12">
    <source>
        <dbReference type="SAM" id="SignalP"/>
    </source>
</evidence>
<evidence type="ECO:0008006" key="15">
    <source>
        <dbReference type="Google" id="ProtNLM"/>
    </source>
</evidence>
<dbReference type="Gene3D" id="1.10.630.10">
    <property type="entry name" value="Cytochrome P450"/>
    <property type="match status" value="1"/>
</dbReference>
<keyword evidence="9" id="KW-0408">Iron</keyword>
<dbReference type="SUPFAM" id="SSF48264">
    <property type="entry name" value="Cytochrome P450"/>
    <property type="match status" value="1"/>
</dbReference>
<evidence type="ECO:0000256" key="7">
    <source>
        <dbReference type="ARBA" id="ARBA00022989"/>
    </source>
</evidence>
<keyword evidence="12" id="KW-0732">Signal</keyword>
<evidence type="ECO:0000256" key="3">
    <source>
        <dbReference type="ARBA" id="ARBA00010617"/>
    </source>
</evidence>
<dbReference type="GO" id="GO:0016705">
    <property type="term" value="F:oxidoreductase activity, acting on paired donors, with incorporation or reduction of molecular oxygen"/>
    <property type="evidence" value="ECO:0007669"/>
    <property type="project" value="InterPro"/>
</dbReference>
<dbReference type="GO" id="GO:0005506">
    <property type="term" value="F:iron ion binding"/>
    <property type="evidence" value="ECO:0007669"/>
    <property type="project" value="InterPro"/>
</dbReference>
<sequence length="396" mass="44670">MLRYLICLGLVVGLDSDQAYKFSSSIPLFSWLVVVAGPDHLEDIRKASDEQISFLGALDLTTQFDYTISPKLKGDLAHVRVVRGAMTRNIGTRYDDVLDEIDKILGTLLVGADKDWVLIPVYSSVTQIVSRYTSCFFVGPELSSNQHFTDIMEEYASHVAKDGAVLSRLPNWLKPLVSRIQFDTKGKIREIEGYLRPVLEKRLEKGTLEHPDADSNDMITWLWNAVNETNRSLNDIAIRLIWINIASIRTTSSLLSHVLINLATYTSYIEPLRKEISAIVEAEGWSKSSIERMRKLDSFVKESQRVHGSSAVMVRRLAMKDFTFSDGSVIPKGTTFAVAGGEINNDERYYSNPEEFQGFRFADMDSLKWQMTPTAVTQCIQHLLFKGLLDISDTLV</sequence>
<keyword evidence="6" id="KW-0479">Metal-binding</keyword>
<evidence type="ECO:0000256" key="9">
    <source>
        <dbReference type="ARBA" id="ARBA00023004"/>
    </source>
</evidence>
<evidence type="ECO:0000256" key="6">
    <source>
        <dbReference type="ARBA" id="ARBA00022723"/>
    </source>
</evidence>
<keyword evidence="14" id="KW-1185">Reference proteome</keyword>
<feature type="signal peptide" evidence="12">
    <location>
        <begin position="1"/>
        <end position="16"/>
    </location>
</feature>
<reference evidence="13" key="1">
    <citation type="submission" date="2022-07" db="EMBL/GenBank/DDBJ databases">
        <title>Genome Sequence of Leucocoprinus birnbaumii.</title>
        <authorList>
            <person name="Buettner E."/>
        </authorList>
    </citation>
    <scope>NUCLEOTIDE SEQUENCE</scope>
    <source>
        <strain evidence="13">VT141</strain>
    </source>
</reference>
<organism evidence="13 14">
    <name type="scientific">Leucocoprinus birnbaumii</name>
    <dbReference type="NCBI Taxonomy" id="56174"/>
    <lineage>
        <taxon>Eukaryota</taxon>
        <taxon>Fungi</taxon>
        <taxon>Dikarya</taxon>
        <taxon>Basidiomycota</taxon>
        <taxon>Agaricomycotina</taxon>
        <taxon>Agaricomycetes</taxon>
        <taxon>Agaricomycetidae</taxon>
        <taxon>Agaricales</taxon>
        <taxon>Agaricineae</taxon>
        <taxon>Agaricaceae</taxon>
        <taxon>Leucocoprinus</taxon>
    </lineage>
</organism>
<dbReference type="GO" id="GO:0004497">
    <property type="term" value="F:monooxygenase activity"/>
    <property type="evidence" value="ECO:0007669"/>
    <property type="project" value="UniProtKB-KW"/>
</dbReference>
<keyword evidence="10" id="KW-0503">Monooxygenase</keyword>
<dbReference type="CDD" id="cd11041">
    <property type="entry name" value="CYP503A1-like"/>
    <property type="match status" value="1"/>
</dbReference>
<comment type="caution">
    <text evidence="13">The sequence shown here is derived from an EMBL/GenBank/DDBJ whole genome shotgun (WGS) entry which is preliminary data.</text>
</comment>
<gene>
    <name evidence="13" type="ORF">NP233_g13020</name>
</gene>
<dbReference type="InterPro" id="IPR001128">
    <property type="entry name" value="Cyt_P450"/>
</dbReference>
<evidence type="ECO:0000313" key="14">
    <source>
        <dbReference type="Proteomes" id="UP001213000"/>
    </source>
</evidence>
<name>A0AAD5VEP6_9AGAR</name>
<comment type="similarity">
    <text evidence="3">Belongs to the cytochrome P450 family.</text>
</comment>
<accession>A0AAD5VEP6</accession>
<keyword evidence="8" id="KW-0560">Oxidoreductase</keyword>
<dbReference type="PANTHER" id="PTHR46206">
    <property type="entry name" value="CYTOCHROME P450"/>
    <property type="match status" value="1"/>
</dbReference>
<evidence type="ECO:0000256" key="8">
    <source>
        <dbReference type="ARBA" id="ARBA00023002"/>
    </source>
</evidence>
<keyword evidence="4" id="KW-0349">Heme</keyword>
<evidence type="ECO:0000256" key="2">
    <source>
        <dbReference type="ARBA" id="ARBA00004370"/>
    </source>
</evidence>
<feature type="chain" id="PRO_5042100285" description="Cytochrome P450" evidence="12">
    <location>
        <begin position="17"/>
        <end position="396"/>
    </location>
</feature>
<dbReference type="GO" id="GO:0016020">
    <property type="term" value="C:membrane"/>
    <property type="evidence" value="ECO:0007669"/>
    <property type="project" value="UniProtKB-SubCell"/>
</dbReference>
<keyword evidence="7" id="KW-1133">Transmembrane helix</keyword>
<comment type="cofactor">
    <cofactor evidence="1">
        <name>heme</name>
        <dbReference type="ChEBI" id="CHEBI:30413"/>
    </cofactor>
</comment>